<evidence type="ECO:0000256" key="3">
    <source>
        <dbReference type="ARBA" id="ARBA00022723"/>
    </source>
</evidence>
<accession>A0A646IFQ1</accession>
<dbReference type="PANTHER" id="PTHR46015:SF1">
    <property type="entry name" value="HOMOCYSTEINE S-METHYLTRANSFERASE-LIKE ISOFORM 1"/>
    <property type="match status" value="1"/>
</dbReference>
<gene>
    <name evidence="7" type="ORF">FNX48_021885</name>
</gene>
<dbReference type="GO" id="GO:0033528">
    <property type="term" value="P:S-methylmethionine cycle"/>
    <property type="evidence" value="ECO:0007669"/>
    <property type="project" value="TreeGrafter"/>
</dbReference>
<keyword evidence="4 5" id="KW-0862">Zinc</keyword>
<dbReference type="GO" id="GO:0046872">
    <property type="term" value="F:metal ion binding"/>
    <property type="evidence" value="ECO:0007669"/>
    <property type="project" value="UniProtKB-KW"/>
</dbReference>
<dbReference type="EMBL" id="VJYJ02000944">
    <property type="protein sequence ID" value="MQS09723.1"/>
    <property type="molecule type" value="Genomic_DNA"/>
</dbReference>
<dbReference type="PANTHER" id="PTHR46015">
    <property type="entry name" value="ZGC:172121"/>
    <property type="match status" value="1"/>
</dbReference>
<dbReference type="RefSeq" id="WP_173019674.1">
    <property type="nucleotide sequence ID" value="NZ_VJYJ02000944.1"/>
</dbReference>
<keyword evidence="2 5" id="KW-0808">Transferase</keyword>
<organism evidence="7">
    <name type="scientific">Streptomyces alkaliphilus</name>
    <dbReference type="NCBI Taxonomy" id="1472722"/>
    <lineage>
        <taxon>Bacteria</taxon>
        <taxon>Bacillati</taxon>
        <taxon>Actinomycetota</taxon>
        <taxon>Actinomycetes</taxon>
        <taxon>Kitasatosporales</taxon>
        <taxon>Streptomycetaceae</taxon>
        <taxon>Streptomyces</taxon>
    </lineage>
</organism>
<dbReference type="AlphaFoldDB" id="A0A646IFQ1"/>
<evidence type="ECO:0000256" key="2">
    <source>
        <dbReference type="ARBA" id="ARBA00022679"/>
    </source>
</evidence>
<protein>
    <submittedName>
        <fullName evidence="7">Homocysteine S-methyltransferase</fullName>
    </submittedName>
</protein>
<sequence>VVAVGVNCCRPEDVGPAVESAASVTGLPVVAYPNSGEVWDPGRGRWTGSPTLRPEAVAQWVRAGARLIGGCCRVDAARLAPLAAAVRAAAPEA</sequence>
<dbReference type="SUPFAM" id="SSF82282">
    <property type="entry name" value="Homocysteine S-methyltransferase"/>
    <property type="match status" value="1"/>
</dbReference>
<keyword evidence="1 5" id="KW-0489">Methyltransferase</keyword>
<evidence type="ECO:0000256" key="5">
    <source>
        <dbReference type="PROSITE-ProRule" id="PRU00333"/>
    </source>
</evidence>
<dbReference type="PROSITE" id="PS50970">
    <property type="entry name" value="HCY"/>
    <property type="match status" value="1"/>
</dbReference>
<comment type="caution">
    <text evidence="7">The sequence shown here is derived from an EMBL/GenBank/DDBJ whole genome shotgun (WGS) entry which is preliminary data.</text>
</comment>
<evidence type="ECO:0000256" key="1">
    <source>
        <dbReference type="ARBA" id="ARBA00022603"/>
    </source>
</evidence>
<feature type="non-terminal residue" evidence="7">
    <location>
        <position position="1"/>
    </location>
</feature>
<feature type="binding site" evidence="5">
    <location>
        <position position="72"/>
    </location>
    <ligand>
        <name>Zn(2+)</name>
        <dbReference type="ChEBI" id="CHEBI:29105"/>
    </ligand>
</feature>
<dbReference type="Gene3D" id="3.20.20.330">
    <property type="entry name" value="Homocysteine-binding-like domain"/>
    <property type="match status" value="1"/>
</dbReference>
<reference evidence="7" key="1">
    <citation type="submission" date="2019-10" db="EMBL/GenBank/DDBJ databases">
        <title>Streptomyces sp. nov., a novel actinobacterium isolated from alkaline environment.</title>
        <authorList>
            <person name="Golinska P."/>
        </authorList>
    </citation>
    <scope>NUCLEOTIDE SEQUENCE</scope>
    <source>
        <strain evidence="7">IF17</strain>
    </source>
</reference>
<dbReference type="GO" id="GO:0032259">
    <property type="term" value="P:methylation"/>
    <property type="evidence" value="ECO:0007669"/>
    <property type="project" value="UniProtKB-KW"/>
</dbReference>
<proteinExistence type="predicted"/>
<name>A0A646IFQ1_9ACTN</name>
<keyword evidence="3 5" id="KW-0479">Metal-binding</keyword>
<dbReference type="Proteomes" id="UP000315516">
    <property type="component" value="Unassembled WGS sequence"/>
</dbReference>
<dbReference type="GO" id="GO:0009086">
    <property type="term" value="P:methionine biosynthetic process"/>
    <property type="evidence" value="ECO:0007669"/>
    <property type="project" value="TreeGrafter"/>
</dbReference>
<dbReference type="GO" id="GO:0008898">
    <property type="term" value="F:S-adenosylmethionine-homocysteine S-methyltransferase activity"/>
    <property type="evidence" value="ECO:0007669"/>
    <property type="project" value="TreeGrafter"/>
</dbReference>
<evidence type="ECO:0000313" key="7">
    <source>
        <dbReference type="EMBL" id="MQS09723.1"/>
    </source>
</evidence>
<evidence type="ECO:0000259" key="6">
    <source>
        <dbReference type="PROSITE" id="PS50970"/>
    </source>
</evidence>
<dbReference type="InterPro" id="IPR003726">
    <property type="entry name" value="HCY_dom"/>
</dbReference>
<feature type="domain" description="Hcy-binding" evidence="6">
    <location>
        <begin position="1"/>
        <end position="86"/>
    </location>
</feature>
<dbReference type="InterPro" id="IPR036589">
    <property type="entry name" value="HCY_dom_sf"/>
</dbReference>
<feature type="binding site" evidence="5">
    <location>
        <position position="8"/>
    </location>
    <ligand>
        <name>Zn(2+)</name>
        <dbReference type="ChEBI" id="CHEBI:29105"/>
    </ligand>
</feature>
<comment type="cofactor">
    <cofactor evidence="5">
        <name>Zn(2+)</name>
        <dbReference type="ChEBI" id="CHEBI:29105"/>
    </cofactor>
</comment>
<dbReference type="Pfam" id="PF02574">
    <property type="entry name" value="S-methyl_trans"/>
    <property type="match status" value="1"/>
</dbReference>
<evidence type="ECO:0000256" key="4">
    <source>
        <dbReference type="ARBA" id="ARBA00022833"/>
    </source>
</evidence>
<feature type="binding site" evidence="5">
    <location>
        <position position="71"/>
    </location>
    <ligand>
        <name>Zn(2+)</name>
        <dbReference type="ChEBI" id="CHEBI:29105"/>
    </ligand>
</feature>
<dbReference type="InterPro" id="IPR051486">
    <property type="entry name" value="Hcy_S-methyltransferase"/>
</dbReference>